<evidence type="ECO:0000256" key="1">
    <source>
        <dbReference type="ARBA" id="ARBA00022723"/>
    </source>
</evidence>
<dbReference type="PANTHER" id="PTHR43534:SF1">
    <property type="entry name" value="4FE-4S CLUSTER CONTAINING PARA FAMILY ATPASE PROTEIN"/>
    <property type="match status" value="1"/>
</dbReference>
<dbReference type="PROSITE" id="PS51379">
    <property type="entry name" value="4FE4S_FER_2"/>
    <property type="match status" value="2"/>
</dbReference>
<dbReference type="InterPro" id="IPR017896">
    <property type="entry name" value="4Fe4S_Fe-S-bd"/>
</dbReference>
<feature type="domain" description="4Fe-4S ferredoxin-type" evidence="4">
    <location>
        <begin position="92"/>
        <end position="120"/>
    </location>
</feature>
<organism evidence="5 6">
    <name type="scientific">Aminithiophilus ramosus</name>
    <dbReference type="NCBI Taxonomy" id="3029084"/>
    <lineage>
        <taxon>Bacteria</taxon>
        <taxon>Thermotogati</taxon>
        <taxon>Synergistota</taxon>
        <taxon>Synergistia</taxon>
        <taxon>Synergistales</taxon>
        <taxon>Aminithiophilaceae</taxon>
        <taxon>Aminithiophilus</taxon>
    </lineage>
</organism>
<keyword evidence="2" id="KW-0408">Iron</keyword>
<dbReference type="KEGG" id="aram:KAR29_13610"/>
<dbReference type="SUPFAM" id="SSF52540">
    <property type="entry name" value="P-loop containing nucleoside triphosphate hydrolases"/>
    <property type="match status" value="1"/>
</dbReference>
<keyword evidence="1" id="KW-0479">Metal-binding</keyword>
<keyword evidence="5" id="KW-0067">ATP-binding</keyword>
<feature type="domain" description="4Fe-4S ferredoxin-type" evidence="4">
    <location>
        <begin position="62"/>
        <end position="91"/>
    </location>
</feature>
<keyword evidence="3" id="KW-0411">Iron-sulfur</keyword>
<dbReference type="Pfam" id="PF01656">
    <property type="entry name" value="CbiA"/>
    <property type="match status" value="1"/>
</dbReference>
<evidence type="ECO:0000256" key="2">
    <source>
        <dbReference type="ARBA" id="ARBA00023004"/>
    </source>
</evidence>
<dbReference type="GO" id="GO:0051536">
    <property type="term" value="F:iron-sulfur cluster binding"/>
    <property type="evidence" value="ECO:0007669"/>
    <property type="project" value="UniProtKB-KW"/>
</dbReference>
<evidence type="ECO:0000313" key="5">
    <source>
        <dbReference type="EMBL" id="QTX32315.1"/>
    </source>
</evidence>
<evidence type="ECO:0000259" key="4">
    <source>
        <dbReference type="PROSITE" id="PS51379"/>
    </source>
</evidence>
<dbReference type="PROSITE" id="PS00198">
    <property type="entry name" value="4FE4S_FER_1"/>
    <property type="match status" value="1"/>
</dbReference>
<dbReference type="Proteomes" id="UP000671879">
    <property type="component" value="Chromosome"/>
</dbReference>
<dbReference type="PANTHER" id="PTHR43534">
    <property type="entry name" value="MIND SUPERFAMILY P-LOOP ATPASE CONTAINING AN INSERTED FERREDOXIN DOMAIN"/>
    <property type="match status" value="1"/>
</dbReference>
<dbReference type="CDD" id="cd03110">
    <property type="entry name" value="SIMIBI_bact_arch"/>
    <property type="match status" value="1"/>
</dbReference>
<dbReference type="InterPro" id="IPR002586">
    <property type="entry name" value="CobQ/CobB/MinD/ParA_Nub-bd_dom"/>
</dbReference>
<dbReference type="EMBL" id="CP072943">
    <property type="protein sequence ID" value="QTX32315.1"/>
    <property type="molecule type" value="Genomic_DNA"/>
</dbReference>
<dbReference type="Gene3D" id="3.40.50.300">
    <property type="entry name" value="P-loop containing nucleotide triphosphate hydrolases"/>
    <property type="match status" value="2"/>
</dbReference>
<accession>A0A9Q7AI87</accession>
<sequence>MRAREIVVVSGKGGTGKTTVTASLAARLAGQALFCDADVDAPNLGLLLDPTPIKRDPFVGMAVASVDGHACLGCGLCSRSCRFGAITVVDGKAVVDGSACEGCALCLHLCPAKAITLTPLPRGEICESVTVYGPLFHGRLDPGGANSGKLVQQIKDGARKKAEESGVSWILVDGPPGIACPALSAMSSADIVLAVTEASRSALSDLKRLVEVTRPFRLPLAVVLNKAGLAPDEESELERFCHEADLPLLGAIPFDRAIAAAQAEKIPPLERIREPLEAIFRNVVRLLDRNPERG</sequence>
<dbReference type="GO" id="GO:0046872">
    <property type="term" value="F:metal ion binding"/>
    <property type="evidence" value="ECO:0007669"/>
    <property type="project" value="UniProtKB-KW"/>
</dbReference>
<keyword evidence="6" id="KW-1185">Reference proteome</keyword>
<reference evidence="6" key="1">
    <citation type="submission" date="2021-04" db="EMBL/GenBank/DDBJ databases">
        <title>A novel Synergistetes isolate from a pyrite-forming mixed culture.</title>
        <authorList>
            <person name="Bunk B."/>
            <person name="Sproer C."/>
            <person name="Spring S."/>
            <person name="Pester M."/>
        </authorList>
    </citation>
    <scope>NUCLEOTIDE SEQUENCE [LARGE SCALE GENOMIC DNA]</scope>
    <source>
        <strain evidence="6">J.5.4.2-T.3.5.2</strain>
    </source>
</reference>
<proteinExistence type="predicted"/>
<dbReference type="InterPro" id="IPR027417">
    <property type="entry name" value="P-loop_NTPase"/>
</dbReference>
<dbReference type="Gene3D" id="3.30.70.20">
    <property type="match status" value="1"/>
</dbReference>
<dbReference type="InterPro" id="IPR017900">
    <property type="entry name" value="4Fe4S_Fe_S_CS"/>
</dbReference>
<evidence type="ECO:0000256" key="3">
    <source>
        <dbReference type="ARBA" id="ARBA00023014"/>
    </source>
</evidence>
<evidence type="ECO:0000313" key="6">
    <source>
        <dbReference type="Proteomes" id="UP000671879"/>
    </source>
</evidence>
<dbReference type="RefSeq" id="WP_274373542.1">
    <property type="nucleotide sequence ID" value="NZ_CP072943.1"/>
</dbReference>
<dbReference type="AlphaFoldDB" id="A0A9Q7AI87"/>
<dbReference type="GO" id="GO:0005524">
    <property type="term" value="F:ATP binding"/>
    <property type="evidence" value="ECO:0007669"/>
    <property type="project" value="UniProtKB-KW"/>
</dbReference>
<gene>
    <name evidence="5" type="ORF">KAR29_13610</name>
</gene>
<keyword evidence="5" id="KW-0547">Nucleotide-binding</keyword>
<name>A0A9Q7AI87_9BACT</name>
<protein>
    <submittedName>
        <fullName evidence="5">ATP-binding protein</fullName>
    </submittedName>
</protein>